<dbReference type="InterPro" id="IPR039421">
    <property type="entry name" value="Type_1_exporter"/>
</dbReference>
<dbReference type="PROSITE" id="PS50893">
    <property type="entry name" value="ABC_TRANSPORTER_2"/>
    <property type="match status" value="1"/>
</dbReference>
<feature type="transmembrane region" description="Helical" evidence="7">
    <location>
        <begin position="154"/>
        <end position="171"/>
    </location>
</feature>
<evidence type="ECO:0000259" key="8">
    <source>
        <dbReference type="PROSITE" id="PS50893"/>
    </source>
</evidence>
<dbReference type="InterPro" id="IPR014216">
    <property type="entry name" value="ABC_transptr_CydD"/>
</dbReference>
<dbReference type="NCBIfam" id="NF008379">
    <property type="entry name" value="PRK11174.1"/>
    <property type="match status" value="1"/>
</dbReference>
<dbReference type="Gene3D" id="1.20.1560.10">
    <property type="entry name" value="ABC transporter type 1, transmembrane domain"/>
    <property type="match status" value="1"/>
</dbReference>
<keyword evidence="5 7" id="KW-1133">Transmembrane helix</keyword>
<dbReference type="RefSeq" id="WP_385877334.1">
    <property type="nucleotide sequence ID" value="NZ_JBHLXE010000095.1"/>
</dbReference>
<keyword evidence="6 7" id="KW-0472">Membrane</keyword>
<gene>
    <name evidence="10" type="primary">cydD</name>
    <name evidence="10" type="ORF">ACFFIT_09055</name>
</gene>
<dbReference type="PANTHER" id="PTHR24221:SF261">
    <property type="entry name" value="GLUTATHIONE_L-CYSTEINE TRANSPORT SYSTEM ATP-BINDING_PERMEASE PROTEIN CYDD"/>
    <property type="match status" value="1"/>
</dbReference>
<keyword evidence="4" id="KW-0067">ATP-binding</keyword>
<dbReference type="SUPFAM" id="SSF90123">
    <property type="entry name" value="ABC transporter transmembrane region"/>
    <property type="match status" value="1"/>
</dbReference>
<sequence>MDNSKNQPISKTRQKEITQWLKQQRSVANKWIRLSGVLGLVMTLLLIAQAWMLAWLLQQIIIEKKEPSLFILQLIGLFLIFLMRSLLLITREQVGQKIGHTVRKHVRQQLFSLFEKEGPSALQKKAAGSWSIIVIEQIDNLNDYFAKFLPQTQLAISAPICILISVFWFNWAAGVILLFTAPLIPIFMAFVGMGAAEANRKNFQVLAQLSGFFLDRLKGLETLRIFHRKDVELVKIETNSEAFRVRTMEVLRIAFLSSGVLEFFTSVSIAVMAVYFGFSFLGDLNFGHYGLPMTLFIGFFCLLLAPEFYQPLRDLGTFYHAKAQAIGAADVLLTLDLKPSNLKSMFHSVDNKKDINTNKLPILHVTETQSQSSNGVEQTNSLDCNNKEIQINDWQSIEFIDLVVKTPDGISLTQSINFKIQRGDKIAIFGQSGSGKTSFIHCLMGFLPFEGHILVDGIPLSQDVLIKFRQNIHWLSQNPVLPANTIRDNLNLVASEPQDDVQIWHALKSAKADEFVDRLPNKLDTLIGDNATRLSIGQAQRIALAKLFLVNRTFWILDEPTASLDKENANAIMESIYGTIGFLHNRPIKDELTIKQHSDVTLLLISHDEQHLSFFSKKIELIKDNAS</sequence>
<dbReference type="InterPro" id="IPR027417">
    <property type="entry name" value="P-loop_NTPase"/>
</dbReference>
<evidence type="ECO:0000259" key="9">
    <source>
        <dbReference type="PROSITE" id="PS50929"/>
    </source>
</evidence>
<feature type="transmembrane region" description="Helical" evidence="7">
    <location>
        <begin position="253"/>
        <end position="280"/>
    </location>
</feature>
<evidence type="ECO:0000256" key="6">
    <source>
        <dbReference type="ARBA" id="ARBA00023136"/>
    </source>
</evidence>
<name>A0ABV6CC52_9GAMM</name>
<feature type="transmembrane region" description="Helical" evidence="7">
    <location>
        <begin position="31"/>
        <end position="57"/>
    </location>
</feature>
<dbReference type="Gene3D" id="3.40.50.300">
    <property type="entry name" value="P-loop containing nucleotide triphosphate hydrolases"/>
    <property type="match status" value="1"/>
</dbReference>
<proteinExistence type="predicted"/>
<evidence type="ECO:0000313" key="10">
    <source>
        <dbReference type="EMBL" id="MFC0180222.1"/>
    </source>
</evidence>
<dbReference type="SUPFAM" id="SSF52540">
    <property type="entry name" value="P-loop containing nucleoside triphosphate hydrolases"/>
    <property type="match status" value="1"/>
</dbReference>
<evidence type="ECO:0000256" key="5">
    <source>
        <dbReference type="ARBA" id="ARBA00022989"/>
    </source>
</evidence>
<dbReference type="InterPro" id="IPR011527">
    <property type="entry name" value="ABC1_TM_dom"/>
</dbReference>
<feature type="domain" description="ABC transmembrane type-1" evidence="9">
    <location>
        <begin position="34"/>
        <end position="324"/>
    </location>
</feature>
<feature type="domain" description="ABC transporter" evidence="8">
    <location>
        <begin position="397"/>
        <end position="622"/>
    </location>
</feature>
<dbReference type="CDD" id="cd18584">
    <property type="entry name" value="ABC_6TM_AarD_CydD"/>
    <property type="match status" value="1"/>
</dbReference>
<feature type="transmembrane region" description="Helical" evidence="7">
    <location>
        <begin position="177"/>
        <end position="196"/>
    </location>
</feature>
<dbReference type="SMART" id="SM00382">
    <property type="entry name" value="AAA"/>
    <property type="match status" value="1"/>
</dbReference>
<dbReference type="InterPro" id="IPR036640">
    <property type="entry name" value="ABC1_TM_sf"/>
</dbReference>
<evidence type="ECO:0000256" key="7">
    <source>
        <dbReference type="SAM" id="Phobius"/>
    </source>
</evidence>
<evidence type="ECO:0000256" key="3">
    <source>
        <dbReference type="ARBA" id="ARBA00022741"/>
    </source>
</evidence>
<dbReference type="InterPro" id="IPR003593">
    <property type="entry name" value="AAA+_ATPase"/>
</dbReference>
<dbReference type="InterPro" id="IPR003439">
    <property type="entry name" value="ABC_transporter-like_ATP-bd"/>
</dbReference>
<evidence type="ECO:0000256" key="4">
    <source>
        <dbReference type="ARBA" id="ARBA00022840"/>
    </source>
</evidence>
<keyword evidence="11" id="KW-1185">Reference proteome</keyword>
<dbReference type="PANTHER" id="PTHR24221">
    <property type="entry name" value="ATP-BINDING CASSETTE SUB-FAMILY B"/>
    <property type="match status" value="1"/>
</dbReference>
<feature type="transmembrane region" description="Helical" evidence="7">
    <location>
        <begin position="286"/>
        <end position="305"/>
    </location>
</feature>
<dbReference type="Pfam" id="PF00005">
    <property type="entry name" value="ABC_tran"/>
    <property type="match status" value="1"/>
</dbReference>
<keyword evidence="2 7" id="KW-0812">Transmembrane</keyword>
<feature type="transmembrane region" description="Helical" evidence="7">
    <location>
        <begin position="69"/>
        <end position="89"/>
    </location>
</feature>
<reference evidence="10 11" key="1">
    <citation type="submission" date="2024-09" db="EMBL/GenBank/DDBJ databases">
        <authorList>
            <person name="Sun Q."/>
            <person name="Mori K."/>
        </authorList>
    </citation>
    <scope>NUCLEOTIDE SEQUENCE [LARGE SCALE GENOMIC DNA]</scope>
    <source>
        <strain evidence="10 11">CCM 8545</strain>
    </source>
</reference>
<comment type="caution">
    <text evidence="10">The sequence shown here is derived from an EMBL/GenBank/DDBJ whole genome shotgun (WGS) entry which is preliminary data.</text>
</comment>
<dbReference type="Pfam" id="PF00664">
    <property type="entry name" value="ABC_membrane"/>
    <property type="match status" value="1"/>
</dbReference>
<accession>A0ABV6CC52</accession>
<organism evidence="10 11">
    <name type="scientific">Thorsellia kenyensis</name>
    <dbReference type="NCBI Taxonomy" id="1549888"/>
    <lineage>
        <taxon>Bacteria</taxon>
        <taxon>Pseudomonadati</taxon>
        <taxon>Pseudomonadota</taxon>
        <taxon>Gammaproteobacteria</taxon>
        <taxon>Enterobacterales</taxon>
        <taxon>Thorselliaceae</taxon>
        <taxon>Thorsellia</taxon>
    </lineage>
</organism>
<protein>
    <submittedName>
        <fullName evidence="10">Cysteine/glutathione ABC transporter permease/ATP-binding protein CydD</fullName>
    </submittedName>
</protein>
<dbReference type="Proteomes" id="UP001589758">
    <property type="component" value="Unassembled WGS sequence"/>
</dbReference>
<evidence type="ECO:0000256" key="1">
    <source>
        <dbReference type="ARBA" id="ARBA00004651"/>
    </source>
</evidence>
<keyword evidence="3" id="KW-0547">Nucleotide-binding</keyword>
<dbReference type="EMBL" id="JBHLXE010000095">
    <property type="protein sequence ID" value="MFC0180222.1"/>
    <property type="molecule type" value="Genomic_DNA"/>
</dbReference>
<evidence type="ECO:0000256" key="2">
    <source>
        <dbReference type="ARBA" id="ARBA00022692"/>
    </source>
</evidence>
<evidence type="ECO:0000313" key="11">
    <source>
        <dbReference type="Proteomes" id="UP001589758"/>
    </source>
</evidence>
<dbReference type="NCBIfam" id="TIGR02857">
    <property type="entry name" value="CydD"/>
    <property type="match status" value="1"/>
</dbReference>
<comment type="subcellular location">
    <subcellularLocation>
        <location evidence="1">Cell membrane</location>
        <topology evidence="1">Multi-pass membrane protein</topology>
    </subcellularLocation>
</comment>
<dbReference type="PROSITE" id="PS50929">
    <property type="entry name" value="ABC_TM1F"/>
    <property type="match status" value="1"/>
</dbReference>